<proteinExistence type="predicted"/>
<name>A0A5J5T3G1_GOSBA</name>
<reference evidence="2" key="1">
    <citation type="journal article" date="2020" name="Nat. Genet.">
        <title>Genomic diversifications of five Gossypium allopolyploid species and their impact on cotton improvement.</title>
        <authorList>
            <person name="Chen Z.J."/>
            <person name="Sreedasyam A."/>
            <person name="Ando A."/>
            <person name="Song Q."/>
            <person name="De Santiago L.M."/>
            <person name="Hulse-Kemp A.M."/>
            <person name="Ding M."/>
            <person name="Ye W."/>
            <person name="Kirkbride R.C."/>
            <person name="Jenkins J."/>
            <person name="Plott C."/>
            <person name="Lovell J."/>
            <person name="Lin Y.M."/>
            <person name="Vaughn R."/>
            <person name="Liu B."/>
            <person name="Simpson S."/>
            <person name="Scheffler B.E."/>
            <person name="Wen L."/>
            <person name="Saski C.A."/>
            <person name="Grover C.E."/>
            <person name="Hu G."/>
            <person name="Conover J.L."/>
            <person name="Carlson J.W."/>
            <person name="Shu S."/>
            <person name="Boston L.B."/>
            <person name="Williams M."/>
            <person name="Peterson D.G."/>
            <person name="McGee K."/>
            <person name="Jones D.C."/>
            <person name="Wendel J.F."/>
            <person name="Stelly D.M."/>
            <person name="Grimwood J."/>
            <person name="Schmutz J."/>
        </authorList>
    </citation>
    <scope>NUCLEOTIDE SEQUENCE [LARGE SCALE GENOMIC DNA]</scope>
    <source>
        <strain evidence="2">cv. 3-79</strain>
    </source>
</reference>
<organism evidence="1 2">
    <name type="scientific">Gossypium barbadense</name>
    <name type="common">Sea Island cotton</name>
    <name type="synonym">Hibiscus barbadensis</name>
    <dbReference type="NCBI Taxonomy" id="3634"/>
    <lineage>
        <taxon>Eukaryota</taxon>
        <taxon>Viridiplantae</taxon>
        <taxon>Streptophyta</taxon>
        <taxon>Embryophyta</taxon>
        <taxon>Tracheophyta</taxon>
        <taxon>Spermatophyta</taxon>
        <taxon>Magnoliopsida</taxon>
        <taxon>eudicotyledons</taxon>
        <taxon>Gunneridae</taxon>
        <taxon>Pentapetalae</taxon>
        <taxon>rosids</taxon>
        <taxon>malvids</taxon>
        <taxon>Malvales</taxon>
        <taxon>Malvaceae</taxon>
        <taxon>Malvoideae</taxon>
        <taxon>Gossypium</taxon>
    </lineage>
</organism>
<gene>
    <name evidence="1" type="ORF">ES319_A13G114000v1</name>
</gene>
<sequence>MSAEEERLWSILRANSLDFNAWTALIEETEKVAEAYVLKENGNLLELVDTRIGSDCNIDEVLMDMINIALLRTMILSDKTRY</sequence>
<protein>
    <submittedName>
        <fullName evidence="1">Uncharacterized protein</fullName>
    </submittedName>
</protein>
<evidence type="ECO:0000313" key="1">
    <source>
        <dbReference type="EMBL" id="KAB2048449.1"/>
    </source>
</evidence>
<dbReference type="AlphaFoldDB" id="A0A5J5T3G1"/>
<accession>A0A5J5T3G1</accession>
<dbReference type="EMBL" id="CM018214">
    <property type="protein sequence ID" value="KAB2048449.1"/>
    <property type="molecule type" value="Genomic_DNA"/>
</dbReference>
<dbReference type="OrthoDB" id="10265668at2759"/>
<dbReference type="Proteomes" id="UP000327439">
    <property type="component" value="Chromosome A13"/>
</dbReference>
<keyword evidence="2" id="KW-1185">Reference proteome</keyword>
<evidence type="ECO:0000313" key="2">
    <source>
        <dbReference type="Proteomes" id="UP000327439"/>
    </source>
</evidence>